<dbReference type="InterPro" id="IPR050319">
    <property type="entry name" value="ABC_transp_ATP-bind"/>
</dbReference>
<comment type="similarity">
    <text evidence="1">Belongs to the ABC transporter superfamily.</text>
</comment>
<reference evidence="8" key="1">
    <citation type="journal article" date="2019" name="Int. J. Syst. Evol. Microbiol.">
        <title>The Global Catalogue of Microorganisms (GCM) 10K type strain sequencing project: providing services to taxonomists for standard genome sequencing and annotation.</title>
        <authorList>
            <consortium name="The Broad Institute Genomics Platform"/>
            <consortium name="The Broad Institute Genome Sequencing Center for Infectious Disease"/>
            <person name="Wu L."/>
            <person name="Ma J."/>
        </authorList>
    </citation>
    <scope>NUCLEOTIDE SEQUENCE [LARGE SCALE GENOMIC DNA]</scope>
    <source>
        <strain evidence="8">JCM 9687</strain>
    </source>
</reference>
<dbReference type="SUPFAM" id="SSF52540">
    <property type="entry name" value="P-loop containing nucleoside triphosphate hydrolases"/>
    <property type="match status" value="2"/>
</dbReference>
<dbReference type="RefSeq" id="WP_344926634.1">
    <property type="nucleotide sequence ID" value="NZ_BAAAYK010000038.1"/>
</dbReference>
<dbReference type="PROSITE" id="PS50893">
    <property type="entry name" value="ABC_TRANSPORTER_2"/>
    <property type="match status" value="2"/>
</dbReference>
<dbReference type="Pfam" id="PF00005">
    <property type="entry name" value="ABC_tran"/>
    <property type="match status" value="2"/>
</dbReference>
<gene>
    <name evidence="7" type="ORF">GCM10020366_26490</name>
</gene>
<dbReference type="PROSITE" id="PS00211">
    <property type="entry name" value="ABC_TRANSPORTER_1"/>
    <property type="match status" value="2"/>
</dbReference>
<proteinExistence type="inferred from homology"/>
<dbReference type="PANTHER" id="PTHR43776:SF7">
    <property type="entry name" value="D,D-DIPEPTIDE TRANSPORT ATP-BINDING PROTEIN DDPF-RELATED"/>
    <property type="match status" value="1"/>
</dbReference>
<feature type="domain" description="ABC transporter" evidence="6">
    <location>
        <begin position="261"/>
        <end position="501"/>
    </location>
</feature>
<dbReference type="EMBL" id="BAAAYK010000038">
    <property type="protein sequence ID" value="GAA3357636.1"/>
    <property type="molecule type" value="Genomic_DNA"/>
</dbReference>
<evidence type="ECO:0000256" key="3">
    <source>
        <dbReference type="ARBA" id="ARBA00022741"/>
    </source>
</evidence>
<feature type="region of interest" description="Disordered" evidence="5">
    <location>
        <begin position="500"/>
        <end position="551"/>
    </location>
</feature>
<dbReference type="InterPro" id="IPR017871">
    <property type="entry name" value="ABC_transporter-like_CS"/>
</dbReference>
<evidence type="ECO:0000313" key="7">
    <source>
        <dbReference type="EMBL" id="GAA3357636.1"/>
    </source>
</evidence>
<organism evidence="7 8">
    <name type="scientific">Saccharopolyspora gregorii</name>
    <dbReference type="NCBI Taxonomy" id="33914"/>
    <lineage>
        <taxon>Bacteria</taxon>
        <taxon>Bacillati</taxon>
        <taxon>Actinomycetota</taxon>
        <taxon>Actinomycetes</taxon>
        <taxon>Pseudonocardiales</taxon>
        <taxon>Pseudonocardiaceae</taxon>
        <taxon>Saccharopolyspora</taxon>
    </lineage>
</organism>
<feature type="compositionally biased region" description="Pro residues" evidence="5">
    <location>
        <begin position="517"/>
        <end position="529"/>
    </location>
</feature>
<protein>
    <submittedName>
        <fullName evidence="7">ATP-binding cassette domain-containing protein</fullName>
    </submittedName>
</protein>
<dbReference type="InterPro" id="IPR027417">
    <property type="entry name" value="P-loop_NTPase"/>
</dbReference>
<dbReference type="Gene3D" id="3.40.50.300">
    <property type="entry name" value="P-loop containing nucleotide triphosphate hydrolases"/>
    <property type="match status" value="2"/>
</dbReference>
<keyword evidence="8" id="KW-1185">Reference proteome</keyword>
<feature type="domain" description="ABC transporter" evidence="6">
    <location>
        <begin position="3"/>
        <end position="240"/>
    </location>
</feature>
<dbReference type="CDD" id="cd03257">
    <property type="entry name" value="ABC_NikE_OppD_transporters"/>
    <property type="match status" value="1"/>
</dbReference>
<evidence type="ECO:0000313" key="8">
    <source>
        <dbReference type="Proteomes" id="UP001500483"/>
    </source>
</evidence>
<feature type="region of interest" description="Disordered" evidence="5">
    <location>
        <begin position="223"/>
        <end position="256"/>
    </location>
</feature>
<keyword evidence="2" id="KW-0813">Transport</keyword>
<name>A0ABP6RQ58_9PSEU</name>
<dbReference type="PANTHER" id="PTHR43776">
    <property type="entry name" value="TRANSPORT ATP-BINDING PROTEIN"/>
    <property type="match status" value="1"/>
</dbReference>
<accession>A0ABP6RQ58</accession>
<dbReference type="InterPro" id="IPR003439">
    <property type="entry name" value="ABC_transporter-like_ATP-bd"/>
</dbReference>
<sequence length="551" mass="57789">MIAELRGLFVSAGGAPVLRGVDLSIMDGEAVGLVGASGSGKTTMALALLGALRPGLRHDGGRSLVAGRDVLPEPGPGVRGGLVGYVGQDPGAALNPYATVRSTLLTITGPVPRRRRVEHVAGLLDRVGLDAALAERYPHQLSGGQQQRVVLAAALARRPRLLVLDEPTTALDVLARREVAAEIARSRDDGAALLWISHDVAALRSQVDRVVAVEDGAVVPARADARPGGAGAVPARPRRTPDRAGGEPPLHPPASAGADLLRVRGLAAHHGSREVFAGVDLDVRESDCVAVLGVSGAGKSTLARRIVGLHPAGAGALLLRGAPLHPDVRRRDRRGRAGIALVAQHPADALHPRQDVRTALDRPLRLLRSMQDAGERAAEVRRLLDAVRLPADLADRLPGELSGGQRQRVALARALAGRPEVLVCDEVTSALDADTRDEVLDLLDELRERLRLGVVLITHDPEIAARRSGRVLVLAAGGTAAAGPTAELLAPDPEAAALRLLDRRPARRPRDADPSEPAEPPLTEPPPTEPVQTDPAPTAPVPGEECRTHER</sequence>
<keyword evidence="4 7" id="KW-0067">ATP-binding</keyword>
<evidence type="ECO:0000256" key="4">
    <source>
        <dbReference type="ARBA" id="ARBA00022840"/>
    </source>
</evidence>
<comment type="caution">
    <text evidence="7">The sequence shown here is derived from an EMBL/GenBank/DDBJ whole genome shotgun (WGS) entry which is preliminary data.</text>
</comment>
<evidence type="ECO:0000256" key="2">
    <source>
        <dbReference type="ARBA" id="ARBA00022448"/>
    </source>
</evidence>
<keyword evidence="3" id="KW-0547">Nucleotide-binding</keyword>
<feature type="compositionally biased region" description="Basic and acidic residues" evidence="5">
    <location>
        <begin position="500"/>
        <end position="513"/>
    </location>
</feature>
<dbReference type="GO" id="GO:0005524">
    <property type="term" value="F:ATP binding"/>
    <property type="evidence" value="ECO:0007669"/>
    <property type="project" value="UniProtKB-KW"/>
</dbReference>
<evidence type="ECO:0000256" key="5">
    <source>
        <dbReference type="SAM" id="MobiDB-lite"/>
    </source>
</evidence>
<dbReference type="InterPro" id="IPR003593">
    <property type="entry name" value="AAA+_ATPase"/>
</dbReference>
<dbReference type="Proteomes" id="UP001500483">
    <property type="component" value="Unassembled WGS sequence"/>
</dbReference>
<evidence type="ECO:0000256" key="1">
    <source>
        <dbReference type="ARBA" id="ARBA00005417"/>
    </source>
</evidence>
<dbReference type="SMART" id="SM00382">
    <property type="entry name" value="AAA"/>
    <property type="match status" value="2"/>
</dbReference>
<evidence type="ECO:0000259" key="6">
    <source>
        <dbReference type="PROSITE" id="PS50893"/>
    </source>
</evidence>